<evidence type="ECO:0000256" key="1">
    <source>
        <dbReference type="ARBA" id="ARBA00012506"/>
    </source>
</evidence>
<dbReference type="InterPro" id="IPR003607">
    <property type="entry name" value="HD/PDEase_dom"/>
</dbReference>
<name>A0A6G8AN78_9ENTE</name>
<dbReference type="SUPFAM" id="SSF109604">
    <property type="entry name" value="HD-domain/PDEase-like"/>
    <property type="match status" value="1"/>
</dbReference>
<dbReference type="EMBL" id="CP049886">
    <property type="protein sequence ID" value="QIL46383.1"/>
    <property type="molecule type" value="Genomic_DNA"/>
</dbReference>
<dbReference type="PANTHER" id="PTHR35795">
    <property type="entry name" value="SLR1885 PROTEIN"/>
    <property type="match status" value="1"/>
</dbReference>
<dbReference type="Proteomes" id="UP000500890">
    <property type="component" value="Chromosome"/>
</dbReference>
<dbReference type="PROSITE" id="PS51831">
    <property type="entry name" value="HD"/>
    <property type="match status" value="1"/>
</dbReference>
<dbReference type="InterPro" id="IPR051094">
    <property type="entry name" value="Diverse_Catalytic_Enzymes"/>
</dbReference>
<dbReference type="InterPro" id="IPR006674">
    <property type="entry name" value="HD_domain"/>
</dbReference>
<keyword evidence="4" id="KW-0378">Hydrolase</keyword>
<evidence type="ECO:0000256" key="2">
    <source>
        <dbReference type="ARBA" id="ARBA00022723"/>
    </source>
</evidence>
<dbReference type="KEGG" id="vah:G7081_04530"/>
<dbReference type="AlphaFoldDB" id="A0A6G8AN78"/>
<comment type="catalytic activity">
    <reaction evidence="6">
        <text>P(1),P(4)-bis(5'-adenosyl) tetraphosphate + H2O = 2 ADP + 2 H(+)</text>
        <dbReference type="Rhea" id="RHEA:24252"/>
        <dbReference type="ChEBI" id="CHEBI:15377"/>
        <dbReference type="ChEBI" id="CHEBI:15378"/>
        <dbReference type="ChEBI" id="CHEBI:58141"/>
        <dbReference type="ChEBI" id="CHEBI:456216"/>
        <dbReference type="EC" id="3.6.1.41"/>
    </reaction>
</comment>
<sequence>MSKEIVYTNQYVDVSRERLIEIVAQQMSEKRFAHVLRVEEMALELAGIHGGDLEKVSIAALVHDYAKERPDHDFIKVIQEKGFPEELLVYGNPIWHGLVGAEIISKELGMTDAEILNAVRLHTTGAADMTQLDKLIYVADYVESGRDFPVVNQAREIALTDLDEAVAFETKHTLAYLVEKEALIYPKTIETFNQWVVKK</sequence>
<dbReference type="Gene3D" id="1.10.3210.10">
    <property type="entry name" value="Hypothetical protein af1432"/>
    <property type="match status" value="1"/>
</dbReference>
<proteinExistence type="predicted"/>
<evidence type="ECO:0000259" key="7">
    <source>
        <dbReference type="PROSITE" id="PS51831"/>
    </source>
</evidence>
<evidence type="ECO:0000313" key="9">
    <source>
        <dbReference type="Proteomes" id="UP000500890"/>
    </source>
</evidence>
<evidence type="ECO:0000256" key="6">
    <source>
        <dbReference type="ARBA" id="ARBA00049417"/>
    </source>
</evidence>
<evidence type="ECO:0000256" key="3">
    <source>
        <dbReference type="ARBA" id="ARBA00022741"/>
    </source>
</evidence>
<feature type="domain" description="HD" evidence="7">
    <location>
        <begin position="31"/>
        <end position="145"/>
    </location>
</feature>
<keyword evidence="9" id="KW-1185">Reference proteome</keyword>
<keyword evidence="5" id="KW-0408">Iron</keyword>
<dbReference type="RefSeq" id="WP_166007772.1">
    <property type="nucleotide sequence ID" value="NZ_CP049886.1"/>
</dbReference>
<dbReference type="GO" id="GO:0000166">
    <property type="term" value="F:nucleotide binding"/>
    <property type="evidence" value="ECO:0007669"/>
    <property type="project" value="UniProtKB-KW"/>
</dbReference>
<dbReference type="NCBIfam" id="TIGR00488">
    <property type="entry name" value="bis(5'-nucleosyl)-tetraphosphatase (symmetrical) YqeK"/>
    <property type="match status" value="1"/>
</dbReference>
<evidence type="ECO:0000313" key="8">
    <source>
        <dbReference type="EMBL" id="QIL46383.1"/>
    </source>
</evidence>
<keyword evidence="3" id="KW-0547">Nucleotide-binding</keyword>
<accession>A0A6G8AN78</accession>
<keyword evidence="2" id="KW-0479">Metal-binding</keyword>
<dbReference type="GO" id="GO:0008803">
    <property type="term" value="F:bis(5'-nucleosyl)-tetraphosphatase (symmetrical) activity"/>
    <property type="evidence" value="ECO:0007669"/>
    <property type="project" value="UniProtKB-EC"/>
</dbReference>
<dbReference type="GO" id="GO:0046872">
    <property type="term" value="F:metal ion binding"/>
    <property type="evidence" value="ECO:0007669"/>
    <property type="project" value="UniProtKB-KW"/>
</dbReference>
<gene>
    <name evidence="8" type="ORF">G7081_04530</name>
</gene>
<dbReference type="SMART" id="SM00471">
    <property type="entry name" value="HDc"/>
    <property type="match status" value="1"/>
</dbReference>
<organism evidence="8 9">
    <name type="scientific">Vagococcus coleopterorum</name>
    <dbReference type="NCBI Taxonomy" id="2714946"/>
    <lineage>
        <taxon>Bacteria</taxon>
        <taxon>Bacillati</taxon>
        <taxon>Bacillota</taxon>
        <taxon>Bacilli</taxon>
        <taxon>Lactobacillales</taxon>
        <taxon>Enterococcaceae</taxon>
        <taxon>Vagococcus</taxon>
    </lineage>
</organism>
<dbReference type="PANTHER" id="PTHR35795:SF1">
    <property type="entry name" value="BIS(5'-NUCLEOSYL)-TETRAPHOSPHATASE, SYMMETRICAL"/>
    <property type="match status" value="1"/>
</dbReference>
<evidence type="ECO:0000256" key="4">
    <source>
        <dbReference type="ARBA" id="ARBA00022801"/>
    </source>
</evidence>
<evidence type="ECO:0000256" key="5">
    <source>
        <dbReference type="ARBA" id="ARBA00023004"/>
    </source>
</evidence>
<protein>
    <recommendedName>
        <fullName evidence="1">bis(5'-nucleosyl)-tetraphosphatase (symmetrical)</fullName>
        <ecNumber evidence="1">3.6.1.41</ecNumber>
    </recommendedName>
</protein>
<dbReference type="Pfam" id="PF01966">
    <property type="entry name" value="HD"/>
    <property type="match status" value="1"/>
</dbReference>
<dbReference type="CDD" id="cd00077">
    <property type="entry name" value="HDc"/>
    <property type="match status" value="1"/>
</dbReference>
<dbReference type="InterPro" id="IPR005249">
    <property type="entry name" value="YqeK"/>
</dbReference>
<reference evidence="8 9" key="1">
    <citation type="submission" date="2020-03" db="EMBL/GenBank/DDBJ databases">
        <title>Vagococcus sp. nov., isolated from beetles.</title>
        <authorList>
            <person name="Hyun D.-W."/>
            <person name="Bae J.-W."/>
        </authorList>
    </citation>
    <scope>NUCLEOTIDE SEQUENCE [LARGE SCALE GENOMIC DNA]</scope>
    <source>
        <strain evidence="8 9">HDW17A</strain>
    </source>
</reference>
<dbReference type="EC" id="3.6.1.41" evidence="1"/>